<feature type="region of interest" description="Disordered" evidence="4">
    <location>
        <begin position="3555"/>
        <end position="3596"/>
    </location>
</feature>
<dbReference type="InterPro" id="IPR051417">
    <property type="entry name" value="SDr/BOS_complex"/>
</dbReference>
<feature type="region of interest" description="Disordered" evidence="4">
    <location>
        <begin position="3442"/>
        <end position="3461"/>
    </location>
</feature>
<dbReference type="InterPro" id="IPR025667">
    <property type="entry name" value="SprB_repeat"/>
</dbReference>
<dbReference type="InterPro" id="IPR036179">
    <property type="entry name" value="Ig-like_dom_sf"/>
</dbReference>
<dbReference type="GO" id="GO:0005576">
    <property type="term" value="C:extracellular region"/>
    <property type="evidence" value="ECO:0007669"/>
    <property type="project" value="UniProtKB-SubCell"/>
</dbReference>
<protein>
    <submittedName>
        <fullName evidence="7">Uncharacterized protein</fullName>
    </submittedName>
</protein>
<feature type="domain" description="Ig-like" evidence="6">
    <location>
        <begin position="1375"/>
        <end position="1464"/>
    </location>
</feature>
<keyword evidence="3" id="KW-0732">Signal</keyword>
<dbReference type="InterPro" id="IPR022409">
    <property type="entry name" value="PKD/Chitinase_dom"/>
</dbReference>
<keyword evidence="2" id="KW-0964">Secreted</keyword>
<evidence type="ECO:0000256" key="4">
    <source>
        <dbReference type="SAM" id="MobiDB-lite"/>
    </source>
</evidence>
<gene>
    <name evidence="7" type="ORF">FUA23_11950</name>
</gene>
<organism evidence="7 8">
    <name type="scientific">Neolewinella aurantiaca</name>
    <dbReference type="NCBI Taxonomy" id="2602767"/>
    <lineage>
        <taxon>Bacteria</taxon>
        <taxon>Pseudomonadati</taxon>
        <taxon>Bacteroidota</taxon>
        <taxon>Saprospiria</taxon>
        <taxon>Saprospirales</taxon>
        <taxon>Lewinellaceae</taxon>
        <taxon>Neolewinella</taxon>
    </lineage>
</organism>
<feature type="domain" description="Ig-like" evidence="6">
    <location>
        <begin position="1288"/>
        <end position="1370"/>
    </location>
</feature>
<dbReference type="Pfam" id="PF19081">
    <property type="entry name" value="Ig_7"/>
    <property type="match status" value="1"/>
</dbReference>
<dbReference type="PROSITE" id="PS50835">
    <property type="entry name" value="IG_LIKE"/>
    <property type="match status" value="5"/>
</dbReference>
<dbReference type="Pfam" id="PF17210">
    <property type="entry name" value="SdrD_B"/>
    <property type="match status" value="4"/>
</dbReference>
<comment type="caution">
    <text evidence="7">The sequence shown here is derived from an EMBL/GenBank/DDBJ whole genome shotgun (WGS) entry which is preliminary data.</text>
</comment>
<feature type="domain" description="Ig-like" evidence="6">
    <location>
        <begin position="1817"/>
        <end position="1918"/>
    </location>
</feature>
<dbReference type="Gene3D" id="2.60.40.10">
    <property type="entry name" value="Immunoglobulins"/>
    <property type="match status" value="14"/>
</dbReference>
<accession>A0A5C7FH46</accession>
<evidence type="ECO:0000259" key="5">
    <source>
        <dbReference type="PROSITE" id="PS50093"/>
    </source>
</evidence>
<dbReference type="InterPro" id="IPR033764">
    <property type="entry name" value="Sdr_B"/>
</dbReference>
<dbReference type="SUPFAM" id="SSF117074">
    <property type="entry name" value="Hypothetical protein PA1324"/>
    <property type="match status" value="4"/>
</dbReference>
<feature type="domain" description="PKD" evidence="5">
    <location>
        <begin position="2851"/>
        <end position="2903"/>
    </location>
</feature>
<dbReference type="PROSITE" id="PS50093">
    <property type="entry name" value="PKD"/>
    <property type="match status" value="1"/>
</dbReference>
<dbReference type="PANTHER" id="PTHR23303">
    <property type="entry name" value="CARBOXYPEPTIDASE REGULATORY REGION-CONTAINING"/>
    <property type="match status" value="1"/>
</dbReference>
<dbReference type="Pfam" id="PF13573">
    <property type="entry name" value="SprB"/>
    <property type="match status" value="2"/>
</dbReference>
<evidence type="ECO:0000313" key="8">
    <source>
        <dbReference type="Proteomes" id="UP000321907"/>
    </source>
</evidence>
<dbReference type="EMBL" id="VOXD01000017">
    <property type="protein sequence ID" value="TXF88995.1"/>
    <property type="molecule type" value="Genomic_DNA"/>
</dbReference>
<dbReference type="InterPro" id="IPR000601">
    <property type="entry name" value="PKD_dom"/>
</dbReference>
<name>A0A5C7FH46_9BACT</name>
<keyword evidence="8" id="KW-1185">Reference proteome</keyword>
<dbReference type="SUPFAM" id="SSF48726">
    <property type="entry name" value="Immunoglobulin"/>
    <property type="match status" value="1"/>
</dbReference>
<dbReference type="Gene3D" id="2.60.40.740">
    <property type="match status" value="1"/>
</dbReference>
<dbReference type="SUPFAM" id="SSF49299">
    <property type="entry name" value="PKD domain"/>
    <property type="match status" value="7"/>
</dbReference>
<dbReference type="InterPro" id="IPR013783">
    <property type="entry name" value="Ig-like_fold"/>
</dbReference>
<dbReference type="InterPro" id="IPR007110">
    <property type="entry name" value="Ig-like_dom"/>
</dbReference>
<dbReference type="InterPro" id="IPR031768">
    <property type="entry name" value="CBM60_xylan-bd"/>
</dbReference>
<dbReference type="SMART" id="SM00089">
    <property type="entry name" value="PKD"/>
    <property type="match status" value="13"/>
</dbReference>
<proteinExistence type="predicted"/>
<evidence type="ECO:0000256" key="1">
    <source>
        <dbReference type="ARBA" id="ARBA00004613"/>
    </source>
</evidence>
<dbReference type="SMART" id="SM00409">
    <property type="entry name" value="IG"/>
    <property type="match status" value="3"/>
</dbReference>
<feature type="domain" description="Ig-like" evidence="6">
    <location>
        <begin position="2576"/>
        <end position="2657"/>
    </location>
</feature>
<dbReference type="Gene3D" id="2.60.60.40">
    <property type="match status" value="1"/>
</dbReference>
<dbReference type="PANTHER" id="PTHR23303:SF15">
    <property type="entry name" value="COLOSSIN-A"/>
    <property type="match status" value="1"/>
</dbReference>
<feature type="domain" description="Ig-like" evidence="6">
    <location>
        <begin position="3166"/>
        <end position="3247"/>
    </location>
</feature>
<evidence type="ECO:0000259" key="6">
    <source>
        <dbReference type="PROSITE" id="PS50835"/>
    </source>
</evidence>
<sequence>MNNNTGLLHKAARQLFASVEPTETSPQANGLLSVFVPTSSVTGKDTTTNNTLTFDMNNTFTLYTNRLLVTLFVLLGAVSSSFAQEAPTTFGSVAVPAVLEYFVVPESSPGLKDDYIKIETSGLSGASILFSADLNGQRVEKQLNVDAVGYARLPISTTGLYENVQISHNGRTLTTPGELLVMSRSIGISDSYQPAALDDTDVEYTGKPLEDVGPDKFTGCQNNKLQNEGFESSLSSWTRSSSSSVVIVDQTQQNEYIYAGHRAMKLDNPGAWAYQTFSMGANRNFCFSVYAKNHASAGTFSVGVKYFSAGGSEIGNHFVAVARSSGYNLYSFDDVTPPGTSSVQVLFYRDGSTNNNGWVDAVCFQDKGNIIDGGTPPASFNADCGDGQTVDAYVSDVDCSGSPHAITNIPSSSQVYQVVVEVVYKGANPGQTTTVMGSDGNQYLVSKANVPNQGNSSFHIYRGLIPNSVSWVSHTATAGQCTNNTQNNSGLQSLASFVFRNITVEKAGSGVFTALTGYNSIAEFDLPIPTSDLTRDITMKVPFSEITLDGRYVTLNAVVDGVVLGSQTWTFGPAGSDCCIDLLEFNVPNVPGGASVITVQVDTRNGQGPGGVNGQSYTVAGLAYADVDCPKNDGDCVLEFRAKGNCGGEQLQLRLDGSTVATYILSNAYQTYTYNNFTTGSNVAIYFVNDQNSVCDYNANLDYVKVGDDTYQTSSSATNTNTSCNSTSNEGLYCNGGFDFGKIDCITDPCEIDPVLAAIECSEDPLKSRSASSSTLVCTSGNSYGLYFQPNGLLQNHSAGSFWLLSNASFVENTNGTAIFTGTATDASNSSLKFDFSYFFRGRTFTPPSGSPVENSNCIGNVNNSDWYYYTELEGTLTGKNSLAGATVAVERRGGAFQVGTGANLNQASNFGASGWTFFNVISQPTSGPSLQTATTGDVNINLGGSTIDKNAEDCYDICEHESVTITARGFGGNGNYTYAWSNGGSGSSINVTPLSTTTYTVTITDGQGCSDTDQTTVNVRQNYDNGGVIGTNQTGCSPYDPQVITNQGLPSGGDEPGSAAEYVWLMSTGNCTPPTIDNYGDWVAIPGANGQSYDPGVLTETTCFIRCARIPGCELYLGESNVVTITVEESVSVTVNNATVCEGESASLTANPAPGADSDFSYLWSNGATTQTLNFNNAQLSDGGSYTVTVTNNASGCTATASGTLRIREEPNVSVTSGNPTCGEDNGSITFTFGPQDGRSNIAFSINGGTYQSVAVATGTYMVNDLDAGSYSLSVRWGDTDCPVTLPSVTLVDENGPSVTASSNASICTGGSVDLSASVTGGNGNITYSWNQGAGAGATVSVSPTSTTTYTVTATDANGCRSTDQVTVTVVPDPEITITPDGTDICEGGSVSFTSETSGGLDCTDVRWDFRSGTSGAYTNNIALGATYTSETDLVPGTYQFRARYNCNGTDCDNAYSNVVTINVVANPEVTLAVTDNTLCLGETASLTATPSGGLDCDDVIIRFREGTSGAWTTVTTGNTYTIPANLAVGTYQYNARLVCNGTSCVNDNSNTVTITVKPDPTGTIADKEICADESATLTVVPTVGDAPFTYAWSDGGGTSASASFSPSATKDYTVTITDANGCSASVEGTITVKPQPEANITATPTSICTEEAVTFTATTTVSGSAYSWNFGQYASPATATGAGPHVVTYTLPASQNGNGTATASLTVSRDGCEDSDTQSVTIKDNPEVIDVTSTNPTCGEDNGTITISYVDNPNRTGIKFSIDGGVSYPYSTSDNQGSYTISNLSDGTYDVFVIWGADDCPVDAEDATLVDENGPSVTASSNASICIGGSVDLSASVTGGNGNITYSWNQGAGAGAMVTVTPTSTTTYTVTATDANGCSSADQVTVTVVPDAEVTITSNGTDICEGGTITFESEVSGGLDCRDVRWQIRPVGGSYVTVADADTYTSAADLAPGDYQIRAQYICDGEGCNNDNSNTINITVVEDPVVTLAVTDNTLCLGETATLTATPSGGLDCSDVIIRFREGTTGSWTNVATGNSYEVPTDLAAGTYQYNARLICSGTDCDADNSNNVTITVKPAPAGSIADQEICDGGSATLTVNTTVGDVPFTYAWSDGGGSGASATFSPSTTTTYTVTITDANGCSTPVMGTINVKPQPVADITAAPSSVCDDESVTFTAGNTVAGTTYTWNFGANASPATATGAGPHSVTYNNNSTSVTTSTVTLDVSRNGCTDDAETIITVRPQPEVTITSESGPSFCSASNGSFEVSVVKPAGLNVEISIDGGVSYEDCGQTSFTGLPAGSYNVFARFCDAPDCAIEVGNVTLDDPLSPVAGINGPDEICTDASGNNTEAVFSAVNAGLLSTYEWDFGPTATPQTATGRTPGAVTFSGSGTRTVTLTVTRLGCTSSDDFTVTVYEAPTVVIEDVTVCRNSNATLEATITGGEAPYTYAWSNGNTNETATYLSVQVEQTATVTITDANGCSTVASGTIFVNPLPLPDVSDDDIICLGETKTLQVERVLGSQNTPYVYRWYNLDSPGVTLSTTDELEVTPGLGTHNFVVMVSDANGCEESDIVEITVVPKPTVTVEDASICDGENTTLTAVAGGGNGTFAYLWNTGATTPSIEVSPSSTTDYSVTVTSSYSDSDSEADCTAEATSTVTVRPQPVAGITPSATEICDDESVTFTADNTVAGTNYSWNFGANATPATATGAGPHEVTYSNNDATSVVTNTATLTVSRDGCNDETEVNITVRPQPEVSITAEVDPTSCEGTEGSISVNVTKPSGIGVEISLDGGVTYESCDQTTFAGLTAGTYSLFARFCNAPDCAIEIGTVILEDPDAPLAEISGPSEICEDVSDVNTTAVFSATDAGAGAIYTWNFGAGATPATATGRTPAAVSYATDGLKTIILTVVRNGCTAEDQFTLEVNDAPVVTVDDVTICRSSNATLEAIVTGGEAPFTYAWSNGNASQAAIFLSVQTEQTASVTITDANGCSTVATGMIFVNPLPLPDASDDDIICLGESKTLHVERILGSQNAPYVYRWYDLEDPGVTLSTTDELEVTPGLGSHNYVVMVTDANGCGESDIVEITVVPEPTVTVEDKAICNGESTTLTAVAGAGNGSFVYEWSTGETTPTISVSPTATTDYSVTVTSSYMDSDSEADCTAEATATVTVNENPTVAISNSDDNNVVCENQEVTLTANVVAGSGISPTVEWTVNNNATVVSTDLDYVVNPTETSTYTVKVTDENGCTDTDEVTITVDPTACASLGNFVWVDTNGNGINDEPVSAGVDGVTVNLKDENGDVIATTTTDENGVYGFTGLVPGTYSVQFELPTGFLFTGANAGAENVDSDATPTGPMQGMTETVVLEEGDDYIDLDAGLYETASLGDFVFLDEDADGQQDAGEEGIEDVVVNLLDENGDVVATTTTDENGFYEFTDLTPGDDYQVEFVSPAGLQASPANVGDDASDSDADETTGLSQIVVLESGENNPTIDAGFYETASLGDFVFLDENADGQQDAGEEGIEDVVVNLLDENGDVVATTTTDENGFYEFVDLTPGEEYVVEFETPAGYEPTPSNQGDDATDSDADETTGQSDPVVLESGENNPTIDAGFYETASIGDFVFTDEDADGQQDAGEEGIEDVVVNLLDENGDVVA</sequence>
<evidence type="ECO:0000256" key="3">
    <source>
        <dbReference type="ARBA" id="ARBA00022729"/>
    </source>
</evidence>
<evidence type="ECO:0000256" key="2">
    <source>
        <dbReference type="ARBA" id="ARBA00022525"/>
    </source>
</evidence>
<dbReference type="Proteomes" id="UP000321907">
    <property type="component" value="Unassembled WGS sequence"/>
</dbReference>
<comment type="subcellular location">
    <subcellularLocation>
        <location evidence="1">Secreted</location>
    </subcellularLocation>
</comment>
<dbReference type="InterPro" id="IPR044023">
    <property type="entry name" value="Ig_7"/>
</dbReference>
<evidence type="ECO:0000313" key="7">
    <source>
        <dbReference type="EMBL" id="TXF88995.1"/>
    </source>
</evidence>
<dbReference type="InterPro" id="IPR003599">
    <property type="entry name" value="Ig_sub"/>
</dbReference>
<reference evidence="7 8" key="1">
    <citation type="submission" date="2019-08" db="EMBL/GenBank/DDBJ databases">
        <title>Lewinella sp. strain SSH13 Genome sequencing and assembly.</title>
        <authorList>
            <person name="Kim I."/>
        </authorList>
    </citation>
    <scope>NUCLEOTIDE SEQUENCE [LARGE SCALE GENOMIC DNA]</scope>
    <source>
        <strain evidence="7 8">SSH13</strain>
    </source>
</reference>
<feature type="non-terminal residue" evidence="7">
    <location>
        <position position="3641"/>
    </location>
</feature>
<dbReference type="InterPro" id="IPR035986">
    <property type="entry name" value="PKD_dom_sf"/>
</dbReference>
<dbReference type="Pfam" id="PF16841">
    <property type="entry name" value="CBM60"/>
    <property type="match status" value="1"/>
</dbReference>